<accession>A0A498I7R6</accession>
<dbReference type="AlphaFoldDB" id="A0A498I7R6"/>
<evidence type="ECO:0000313" key="2">
    <source>
        <dbReference type="Proteomes" id="UP000290289"/>
    </source>
</evidence>
<organism evidence="1 2">
    <name type="scientific">Malus domestica</name>
    <name type="common">Apple</name>
    <name type="synonym">Pyrus malus</name>
    <dbReference type="NCBI Taxonomy" id="3750"/>
    <lineage>
        <taxon>Eukaryota</taxon>
        <taxon>Viridiplantae</taxon>
        <taxon>Streptophyta</taxon>
        <taxon>Embryophyta</taxon>
        <taxon>Tracheophyta</taxon>
        <taxon>Spermatophyta</taxon>
        <taxon>Magnoliopsida</taxon>
        <taxon>eudicotyledons</taxon>
        <taxon>Gunneridae</taxon>
        <taxon>Pentapetalae</taxon>
        <taxon>rosids</taxon>
        <taxon>fabids</taxon>
        <taxon>Rosales</taxon>
        <taxon>Rosaceae</taxon>
        <taxon>Amygdaloideae</taxon>
        <taxon>Maleae</taxon>
        <taxon>Malus</taxon>
    </lineage>
</organism>
<protein>
    <submittedName>
        <fullName evidence="1">Uncharacterized protein</fullName>
    </submittedName>
</protein>
<gene>
    <name evidence="1" type="ORF">DVH24_040633</name>
</gene>
<dbReference type="Proteomes" id="UP000290289">
    <property type="component" value="Chromosome 13"/>
</dbReference>
<name>A0A498I7R6_MALDO</name>
<proteinExistence type="predicted"/>
<keyword evidence="2" id="KW-1185">Reference proteome</keyword>
<comment type="caution">
    <text evidence="1">The sequence shown here is derived from an EMBL/GenBank/DDBJ whole genome shotgun (WGS) entry which is preliminary data.</text>
</comment>
<reference evidence="1 2" key="1">
    <citation type="submission" date="2018-10" db="EMBL/GenBank/DDBJ databases">
        <title>A high-quality apple genome assembly.</title>
        <authorList>
            <person name="Hu J."/>
        </authorList>
    </citation>
    <scope>NUCLEOTIDE SEQUENCE [LARGE SCALE GENOMIC DNA]</scope>
    <source>
        <strain evidence="2">cv. HFTH1</strain>
        <tissue evidence="1">Young leaf</tissue>
    </source>
</reference>
<evidence type="ECO:0000313" key="1">
    <source>
        <dbReference type="EMBL" id="RXH79486.1"/>
    </source>
</evidence>
<sequence>MRKEWRSQVLRNRGGTARSRCSILEGVRCGKNGDQSLFNNGGTARDKIEEATKKRGLKRRERSICLGRKENDRGGGYGGYKWEGIGKAIEKRGLKRQE</sequence>
<dbReference type="EMBL" id="RDQH01000339">
    <property type="protein sequence ID" value="RXH79486.1"/>
    <property type="molecule type" value="Genomic_DNA"/>
</dbReference>